<dbReference type="RefSeq" id="WP_147713855.1">
    <property type="nucleotide sequence ID" value="NZ_VKAD01000001.1"/>
</dbReference>
<dbReference type="Gene3D" id="1.10.260.40">
    <property type="entry name" value="lambda repressor-like DNA-binding domains"/>
    <property type="match status" value="1"/>
</dbReference>
<dbReference type="GO" id="GO:0003677">
    <property type="term" value="F:DNA binding"/>
    <property type="evidence" value="ECO:0007669"/>
    <property type="project" value="InterPro"/>
</dbReference>
<gene>
    <name evidence="2" type="ORF">FME95_07960</name>
</gene>
<protein>
    <submittedName>
        <fullName evidence="2">Helix-turn-helix transcriptional regulator</fullName>
    </submittedName>
</protein>
<evidence type="ECO:0000259" key="1">
    <source>
        <dbReference type="PROSITE" id="PS50943"/>
    </source>
</evidence>
<dbReference type="CDD" id="cd00093">
    <property type="entry name" value="HTH_XRE"/>
    <property type="match status" value="1"/>
</dbReference>
<dbReference type="Proteomes" id="UP000321764">
    <property type="component" value="Unassembled WGS sequence"/>
</dbReference>
<dbReference type="Pfam" id="PF13443">
    <property type="entry name" value="HTH_26"/>
    <property type="match status" value="1"/>
</dbReference>
<feature type="domain" description="HTH cro/C1-type" evidence="1">
    <location>
        <begin position="11"/>
        <end position="64"/>
    </location>
</feature>
<dbReference type="SUPFAM" id="SSF47413">
    <property type="entry name" value="lambda repressor-like DNA-binding domains"/>
    <property type="match status" value="1"/>
</dbReference>
<keyword evidence="3" id="KW-1185">Reference proteome</keyword>
<dbReference type="PROSITE" id="PS50943">
    <property type="entry name" value="HTH_CROC1"/>
    <property type="match status" value="1"/>
</dbReference>
<proteinExistence type="predicted"/>
<accession>A0A5C8Z9N2</accession>
<evidence type="ECO:0000313" key="3">
    <source>
        <dbReference type="Proteomes" id="UP000321764"/>
    </source>
</evidence>
<evidence type="ECO:0000313" key="2">
    <source>
        <dbReference type="EMBL" id="TXR54457.1"/>
    </source>
</evidence>
<dbReference type="EMBL" id="VKAD01000001">
    <property type="protein sequence ID" value="TXR54457.1"/>
    <property type="molecule type" value="Genomic_DNA"/>
</dbReference>
<dbReference type="AlphaFoldDB" id="A0A5C8Z9N2"/>
<organism evidence="2 3">
    <name type="scientific">Reinekea thalattae</name>
    <dbReference type="NCBI Taxonomy" id="2593301"/>
    <lineage>
        <taxon>Bacteria</taxon>
        <taxon>Pseudomonadati</taxon>
        <taxon>Pseudomonadota</taxon>
        <taxon>Gammaproteobacteria</taxon>
        <taxon>Oceanospirillales</taxon>
        <taxon>Saccharospirillaceae</taxon>
        <taxon>Reinekea</taxon>
    </lineage>
</organism>
<name>A0A5C8Z9N2_9GAMM</name>
<sequence length="251" mass="29516">MSQTSQVVDTIKKILREKRITYADVAVHLELSEANVKRMFSRRHFTLERLEEICTLAEVDLEYLIQRMQEDSKITNELTKEIETELVSNIKLLIIAQLLINRWTVEEIQAAYTFDELETIRLLARLDKLGIIELLPGNRVKTLISRHFKWVHNGPVQKFFKQQVAQEFFDCHFKTEAGELLIFSYGQVTRSSNAQLQKSMIRLAREFDDICKEDAKQPLDQTYGTGITIAMRPWELSVFNEYRREPNTKRF</sequence>
<reference evidence="2 3" key="1">
    <citation type="submission" date="2019-07" db="EMBL/GenBank/DDBJ databases">
        <title>Reinekea sp. strain SSH23 genome sequencing and assembly.</title>
        <authorList>
            <person name="Kim I."/>
        </authorList>
    </citation>
    <scope>NUCLEOTIDE SEQUENCE [LARGE SCALE GENOMIC DNA]</scope>
    <source>
        <strain evidence="2 3">SSH23</strain>
    </source>
</reference>
<comment type="caution">
    <text evidence="2">The sequence shown here is derived from an EMBL/GenBank/DDBJ whole genome shotgun (WGS) entry which is preliminary data.</text>
</comment>
<dbReference type="OrthoDB" id="5298444at2"/>
<dbReference type="InterPro" id="IPR001387">
    <property type="entry name" value="Cro/C1-type_HTH"/>
</dbReference>
<dbReference type="InterPro" id="IPR010982">
    <property type="entry name" value="Lambda_DNA-bd_dom_sf"/>
</dbReference>